<evidence type="ECO:0008006" key="3">
    <source>
        <dbReference type="Google" id="ProtNLM"/>
    </source>
</evidence>
<dbReference type="AlphaFoldDB" id="A0A366EQD8"/>
<dbReference type="OrthoDB" id="2969307at2"/>
<organism evidence="1 2">
    <name type="scientific">Rossellomorea aquimaris</name>
    <dbReference type="NCBI Taxonomy" id="189382"/>
    <lineage>
        <taxon>Bacteria</taxon>
        <taxon>Bacillati</taxon>
        <taxon>Bacillota</taxon>
        <taxon>Bacilli</taxon>
        <taxon>Bacillales</taxon>
        <taxon>Bacillaceae</taxon>
        <taxon>Rossellomorea</taxon>
    </lineage>
</organism>
<dbReference type="RefSeq" id="WP_113969978.1">
    <property type="nucleotide sequence ID" value="NZ_QNRJ01000008.1"/>
</dbReference>
<proteinExistence type="predicted"/>
<evidence type="ECO:0000313" key="1">
    <source>
        <dbReference type="EMBL" id="RBP03695.1"/>
    </source>
</evidence>
<accession>A0A366EQD8</accession>
<protein>
    <recommendedName>
        <fullName evidence="3">Sporulation protein</fullName>
    </recommendedName>
</protein>
<sequence length="155" mass="18124">MNKKRIIVPLTILVLIGCANKEDGNDSKIALMKKTDPPPIELVDNPETDSYGHAIKREISKMEELYDVAVIQGKEETLVVYKVKHLQRFHMKKIEKEMDHYLEDKYPDEDFILSSDYKIFLETIRLKEKLKKGSISKKDAEEKFQDIVKLQKEKT</sequence>
<reference evidence="1 2" key="1">
    <citation type="submission" date="2018-06" db="EMBL/GenBank/DDBJ databases">
        <title>Freshwater and sediment microbial communities from various areas in North America, analyzing microbe dynamics in response to fracking.</title>
        <authorList>
            <person name="Lamendella R."/>
        </authorList>
    </citation>
    <scope>NUCLEOTIDE SEQUENCE [LARGE SCALE GENOMIC DNA]</scope>
    <source>
        <strain evidence="1 2">97B</strain>
    </source>
</reference>
<dbReference type="PROSITE" id="PS51257">
    <property type="entry name" value="PROKAR_LIPOPROTEIN"/>
    <property type="match status" value="1"/>
</dbReference>
<comment type="caution">
    <text evidence="1">The sequence shown here is derived from an EMBL/GenBank/DDBJ whole genome shotgun (WGS) entry which is preliminary data.</text>
</comment>
<dbReference type="EMBL" id="QNRJ01000008">
    <property type="protein sequence ID" value="RBP03695.1"/>
    <property type="molecule type" value="Genomic_DNA"/>
</dbReference>
<gene>
    <name evidence="1" type="ORF">DET59_108117</name>
</gene>
<evidence type="ECO:0000313" key="2">
    <source>
        <dbReference type="Proteomes" id="UP000252118"/>
    </source>
</evidence>
<name>A0A366EQD8_9BACI</name>
<dbReference type="Proteomes" id="UP000252118">
    <property type="component" value="Unassembled WGS sequence"/>
</dbReference>